<proteinExistence type="predicted"/>
<dbReference type="EMBL" id="HBHR01002710">
    <property type="protein sequence ID" value="CAD9858670.1"/>
    <property type="molecule type" value="Transcribed_RNA"/>
</dbReference>
<dbReference type="AlphaFoldDB" id="A0A7S2UTD0"/>
<protein>
    <submittedName>
        <fullName evidence="1">Uncharacterized protein</fullName>
    </submittedName>
</protein>
<name>A0A7S2UTD0_9STRA</name>
<gene>
    <name evidence="1" type="ORF">FJAP1339_LOCUS1188</name>
</gene>
<sequence length="116" mass="13032">MMNLCTFFLYVPTLNTWGPLGFLTLATRTQRPKKIHVLGEGIELPRPAFSATYTWSLLSGLSCVQPFGATSVYFFVVHTTTELRPWGFGSYTAASTGCTLEFRDQALPRLRALHRQ</sequence>
<accession>A0A7S2UTD0</accession>
<evidence type="ECO:0000313" key="1">
    <source>
        <dbReference type="EMBL" id="CAD9858670.1"/>
    </source>
</evidence>
<reference evidence="1" key="1">
    <citation type="submission" date="2021-01" db="EMBL/GenBank/DDBJ databases">
        <authorList>
            <person name="Corre E."/>
            <person name="Pelletier E."/>
            <person name="Niang G."/>
            <person name="Scheremetjew M."/>
            <person name="Finn R."/>
            <person name="Kale V."/>
            <person name="Holt S."/>
            <person name="Cochrane G."/>
            <person name="Meng A."/>
            <person name="Brown T."/>
            <person name="Cohen L."/>
        </authorList>
    </citation>
    <scope>NUCLEOTIDE SEQUENCE</scope>
    <source>
        <strain evidence="1">CCMP1661</strain>
    </source>
</reference>
<organism evidence="1">
    <name type="scientific">Fibrocapsa japonica</name>
    <dbReference type="NCBI Taxonomy" id="94617"/>
    <lineage>
        <taxon>Eukaryota</taxon>
        <taxon>Sar</taxon>
        <taxon>Stramenopiles</taxon>
        <taxon>Ochrophyta</taxon>
        <taxon>Raphidophyceae</taxon>
        <taxon>Chattonellales</taxon>
        <taxon>Chattonellaceae</taxon>
        <taxon>Fibrocapsa</taxon>
    </lineage>
</organism>